<protein>
    <submittedName>
        <fullName evidence="1">Uncharacterized protein</fullName>
    </submittedName>
</protein>
<dbReference type="AlphaFoldDB" id="A0A090T372"/>
<accession>A0A090T372</accession>
<gene>
    <name evidence="1" type="ORF">JCM19240_2319</name>
</gene>
<organism evidence="1 2">
    <name type="scientific">Vibrio maritimus</name>
    <dbReference type="NCBI Taxonomy" id="990268"/>
    <lineage>
        <taxon>Bacteria</taxon>
        <taxon>Pseudomonadati</taxon>
        <taxon>Pseudomonadota</taxon>
        <taxon>Gammaproteobacteria</taxon>
        <taxon>Vibrionales</taxon>
        <taxon>Vibrionaceae</taxon>
        <taxon>Vibrio</taxon>
    </lineage>
</organism>
<dbReference type="Proteomes" id="UP000029224">
    <property type="component" value="Unassembled WGS sequence"/>
</dbReference>
<proteinExistence type="predicted"/>
<evidence type="ECO:0000313" key="2">
    <source>
        <dbReference type="Proteomes" id="UP000029224"/>
    </source>
</evidence>
<evidence type="ECO:0000313" key="1">
    <source>
        <dbReference type="EMBL" id="GAL33623.1"/>
    </source>
</evidence>
<reference evidence="1 2" key="1">
    <citation type="submission" date="2014-09" db="EMBL/GenBank/DDBJ databases">
        <title>Vibrio maritimus JCM 19240. (C210) whole genome shotgun sequence.</title>
        <authorList>
            <person name="Sawabe T."/>
            <person name="Meirelles P."/>
            <person name="Nakanishi M."/>
            <person name="Sayaka M."/>
            <person name="Hattori M."/>
            <person name="Ohkuma M."/>
        </authorList>
    </citation>
    <scope>NUCLEOTIDE SEQUENCE [LARGE SCALE GENOMIC DNA]</scope>
    <source>
        <strain evidence="1 2">JCM 19240</strain>
    </source>
</reference>
<dbReference type="EMBL" id="BBMT01000003">
    <property type="protein sequence ID" value="GAL33623.1"/>
    <property type="molecule type" value="Genomic_DNA"/>
</dbReference>
<keyword evidence="2" id="KW-1185">Reference proteome</keyword>
<name>A0A090T372_9VIBR</name>
<reference evidence="1 2" key="2">
    <citation type="submission" date="2014-09" db="EMBL/GenBank/DDBJ databases">
        <authorList>
            <consortium name="NBRP consortium"/>
            <person name="Sawabe T."/>
            <person name="Meirelles P."/>
            <person name="Nakanishi M."/>
            <person name="Sayaka M."/>
            <person name="Hattori M."/>
            <person name="Ohkuma M."/>
        </authorList>
    </citation>
    <scope>NUCLEOTIDE SEQUENCE [LARGE SCALE GENOMIC DNA]</scope>
    <source>
        <strain evidence="1 2">JCM 19240</strain>
    </source>
</reference>
<comment type="caution">
    <text evidence="1">The sequence shown here is derived from an EMBL/GenBank/DDBJ whole genome shotgun (WGS) entry which is preliminary data.</text>
</comment>
<sequence>MRMIEHFPHLKNVDVYKCSSNVIGERVNPSYSNSAIPYLFLFDADKAITIKGEPKNLSVKLGKNGDYFDFKPDTLKLELNKYKMGFSKKYKLKRENIEFLLSTMNKTVKVDNTKQCFLEESDFESIFHAVKIRLLEKNVYLNRTTLEGCLIQRHSSEILYGWLKNKYSSDFDSILQRIERSKYLTEDMLIDYLRVIFNGKSMALTDYSHFNVEAYKQTLDNGRKVAGKLRYTSRHAKMLMRLLEENTVRNKFLDKTDGWTTSFLNYAVEYVENESSSKNQSFGTVFKVHFPEFYDIIRMLQPIVEGDMSFDNYLRACLSRSLLERVQLLSSLGIVLMTTNLVTVISMCRSAHLRCNGVLLYRVEAL</sequence>